<dbReference type="AlphaFoldDB" id="A0A7C9MLI5"/>
<dbReference type="InterPro" id="IPR021190">
    <property type="entry name" value="Pept_M10A"/>
</dbReference>
<dbReference type="GO" id="GO:0004222">
    <property type="term" value="F:metalloendopeptidase activity"/>
    <property type="evidence" value="ECO:0007669"/>
    <property type="project" value="InterPro"/>
</dbReference>
<dbReference type="PRINTS" id="PR00138">
    <property type="entry name" value="MATRIXIN"/>
</dbReference>
<feature type="domain" description="Peptidase metallopeptidase" evidence="6">
    <location>
        <begin position="17"/>
        <end position="174"/>
    </location>
</feature>
<accession>A0A7C9MLI5</accession>
<reference evidence="7 8" key="1">
    <citation type="submission" date="2019-12" db="EMBL/GenBank/DDBJ databases">
        <authorList>
            <person name="Lee S.D."/>
        </authorList>
    </citation>
    <scope>NUCLEOTIDE SEQUENCE [LARGE SCALE GENOMIC DNA]</scope>
    <source>
        <strain evidence="7 8">GH1-50</strain>
    </source>
</reference>
<keyword evidence="4" id="KW-0862">Zinc</keyword>
<feature type="compositionally biased region" description="Polar residues" evidence="5">
    <location>
        <begin position="184"/>
        <end position="194"/>
    </location>
</feature>
<dbReference type="GO" id="GO:0008270">
    <property type="term" value="F:zinc ion binding"/>
    <property type="evidence" value="ECO:0007669"/>
    <property type="project" value="InterPro"/>
</dbReference>
<dbReference type="GO" id="GO:0006508">
    <property type="term" value="P:proteolysis"/>
    <property type="evidence" value="ECO:0007669"/>
    <property type="project" value="UniProtKB-KW"/>
</dbReference>
<gene>
    <name evidence="7" type="ORF">GQ651_15630</name>
</gene>
<dbReference type="EMBL" id="WUPT01000003">
    <property type="protein sequence ID" value="MXQ09275.1"/>
    <property type="molecule type" value="Genomic_DNA"/>
</dbReference>
<protein>
    <submittedName>
        <fullName evidence="7">Matrixin family metalloprotease</fullName>
    </submittedName>
</protein>
<dbReference type="Pfam" id="PF00413">
    <property type="entry name" value="Peptidase_M10"/>
    <property type="match status" value="1"/>
</dbReference>
<dbReference type="InterPro" id="IPR024079">
    <property type="entry name" value="MetalloPept_cat_dom_sf"/>
</dbReference>
<evidence type="ECO:0000313" key="7">
    <source>
        <dbReference type="EMBL" id="MXQ09275.1"/>
    </source>
</evidence>
<reference evidence="7 8" key="2">
    <citation type="submission" date="2020-03" db="EMBL/GenBank/DDBJ databases">
        <title>Kangsaoukella pontilimi gen. nov., sp. nov., a new member of the family Rhodobacteraceae isolated from a tidal mudflat.</title>
        <authorList>
            <person name="Kim I.S."/>
        </authorList>
    </citation>
    <scope>NUCLEOTIDE SEQUENCE [LARGE SCALE GENOMIC DNA]</scope>
    <source>
        <strain evidence="7 8">GH1-50</strain>
    </source>
</reference>
<dbReference type="SMART" id="SM00235">
    <property type="entry name" value="ZnMc"/>
    <property type="match status" value="1"/>
</dbReference>
<comment type="caution">
    <text evidence="7">The sequence shown here is derived from an EMBL/GenBank/DDBJ whole genome shotgun (WGS) entry which is preliminary data.</text>
</comment>
<proteinExistence type="predicted"/>
<keyword evidence="8" id="KW-1185">Reference proteome</keyword>
<evidence type="ECO:0000256" key="5">
    <source>
        <dbReference type="SAM" id="MobiDB-lite"/>
    </source>
</evidence>
<keyword evidence="2" id="KW-0479">Metal-binding</keyword>
<evidence type="ECO:0000313" key="8">
    <source>
        <dbReference type="Proteomes" id="UP000480350"/>
    </source>
</evidence>
<evidence type="ECO:0000256" key="3">
    <source>
        <dbReference type="ARBA" id="ARBA00022801"/>
    </source>
</evidence>
<dbReference type="SUPFAM" id="SSF55486">
    <property type="entry name" value="Metalloproteases ('zincins'), catalytic domain"/>
    <property type="match status" value="1"/>
</dbReference>
<dbReference type="Gene3D" id="3.40.390.10">
    <property type="entry name" value="Collagenase (Catalytic Domain)"/>
    <property type="match status" value="1"/>
</dbReference>
<dbReference type="InterPro" id="IPR001818">
    <property type="entry name" value="Pept_M10_metallopeptidase"/>
</dbReference>
<evidence type="ECO:0000256" key="2">
    <source>
        <dbReference type="ARBA" id="ARBA00022723"/>
    </source>
</evidence>
<organism evidence="7 8">
    <name type="scientific">Kangsaoukella pontilimi</name>
    <dbReference type="NCBI Taxonomy" id="2691042"/>
    <lineage>
        <taxon>Bacteria</taxon>
        <taxon>Pseudomonadati</taxon>
        <taxon>Pseudomonadota</taxon>
        <taxon>Alphaproteobacteria</taxon>
        <taxon>Rhodobacterales</taxon>
        <taxon>Paracoccaceae</taxon>
        <taxon>Kangsaoukella</taxon>
    </lineage>
</organism>
<dbReference type="InterPro" id="IPR006026">
    <property type="entry name" value="Peptidase_Metallo"/>
</dbReference>
<dbReference type="Proteomes" id="UP000480350">
    <property type="component" value="Unassembled WGS sequence"/>
</dbReference>
<evidence type="ECO:0000256" key="1">
    <source>
        <dbReference type="ARBA" id="ARBA00022670"/>
    </source>
</evidence>
<feature type="region of interest" description="Disordered" evidence="5">
    <location>
        <begin position="171"/>
        <end position="199"/>
    </location>
</feature>
<dbReference type="PANTHER" id="PTHR10201">
    <property type="entry name" value="MATRIX METALLOPROTEINASE"/>
    <property type="match status" value="1"/>
</dbReference>
<name>A0A7C9MLI5_9RHOB</name>
<keyword evidence="3" id="KW-0378">Hydrolase</keyword>
<sequence>MSLSEESDLTLKWGPAVEGTASGQIGWSADLTGLDFSPPYTFASFEAEVDAAFTAWENVAAVDFIEVDASSADVFFSVGVLDDVAAAGVAWISYFDYGDIGVIDEGRVTMDGDRLWSPDGEGPGSDFFAVALHEIGHILGLSHIFDDTEIMNPVVRVDELGDKDIAAIQSLYGTDGSGPEEPESSTPLSVSSGASDDDGGGGGAGALLLGLLGALFAFFFGGPTGAAVAFAGRVPDETGDADDSDGLPDLDPDFDLPQIMVHEHAVYLEGEGHAHGCCDCDGPCVHEHQPEDLLAF</sequence>
<evidence type="ECO:0000259" key="6">
    <source>
        <dbReference type="SMART" id="SM00235"/>
    </source>
</evidence>
<evidence type="ECO:0000256" key="4">
    <source>
        <dbReference type="ARBA" id="ARBA00022833"/>
    </source>
</evidence>
<keyword evidence="1 7" id="KW-0645">Protease</keyword>
<keyword evidence="7" id="KW-0482">Metalloprotease</keyword>
<dbReference type="RefSeq" id="WP_160765207.1">
    <property type="nucleotide sequence ID" value="NZ_WUPT01000003.1"/>
</dbReference>
<dbReference type="GO" id="GO:0031012">
    <property type="term" value="C:extracellular matrix"/>
    <property type="evidence" value="ECO:0007669"/>
    <property type="project" value="InterPro"/>
</dbReference>